<dbReference type="InterPro" id="IPR000182">
    <property type="entry name" value="GNAT_dom"/>
</dbReference>
<dbReference type="GeneID" id="85493381"/>
<gene>
    <name evidence="2" type="ORF">CcaverHIS019_0208720</name>
</gene>
<organism evidence="2 3">
    <name type="scientific">Cutaneotrichosporon cavernicola</name>
    <dbReference type="NCBI Taxonomy" id="279322"/>
    <lineage>
        <taxon>Eukaryota</taxon>
        <taxon>Fungi</taxon>
        <taxon>Dikarya</taxon>
        <taxon>Basidiomycota</taxon>
        <taxon>Agaricomycotina</taxon>
        <taxon>Tremellomycetes</taxon>
        <taxon>Trichosporonales</taxon>
        <taxon>Trichosporonaceae</taxon>
        <taxon>Cutaneotrichosporon</taxon>
    </lineage>
</organism>
<dbReference type="SUPFAM" id="SSF55729">
    <property type="entry name" value="Acyl-CoA N-acyltransferases (Nat)"/>
    <property type="match status" value="1"/>
</dbReference>
<dbReference type="RefSeq" id="XP_060454776.1">
    <property type="nucleotide sequence ID" value="XM_060597932.1"/>
</dbReference>
<dbReference type="EMBL" id="AP028213">
    <property type="protein sequence ID" value="BEI89510.1"/>
    <property type="molecule type" value="Genomic_DNA"/>
</dbReference>
<evidence type="ECO:0000259" key="1">
    <source>
        <dbReference type="PROSITE" id="PS51186"/>
    </source>
</evidence>
<reference evidence="2" key="1">
    <citation type="journal article" date="2023" name="BMC Genomics">
        <title>Chromosome-level genome assemblies of Cutaneotrichosporon spp. (Trichosporonales, Basidiomycota) reveal imbalanced evolution between nucleotide sequences and chromosome synteny.</title>
        <authorList>
            <person name="Kobayashi Y."/>
            <person name="Kayamori A."/>
            <person name="Aoki K."/>
            <person name="Shiwa Y."/>
            <person name="Matsutani M."/>
            <person name="Fujita N."/>
            <person name="Sugita T."/>
            <person name="Iwasaki W."/>
            <person name="Tanaka N."/>
            <person name="Takashima M."/>
        </authorList>
    </citation>
    <scope>NUCLEOTIDE SEQUENCE</scope>
    <source>
        <strain evidence="2">HIS019</strain>
    </source>
</reference>
<evidence type="ECO:0000313" key="3">
    <source>
        <dbReference type="Proteomes" id="UP001233271"/>
    </source>
</evidence>
<dbReference type="AlphaFoldDB" id="A0AA48L1E7"/>
<dbReference type="CDD" id="cd04301">
    <property type="entry name" value="NAT_SF"/>
    <property type="match status" value="1"/>
</dbReference>
<accession>A0AA48L1E7</accession>
<dbReference type="Proteomes" id="UP001233271">
    <property type="component" value="Chromosome 2"/>
</dbReference>
<dbReference type="PROSITE" id="PS51186">
    <property type="entry name" value="GNAT"/>
    <property type="match status" value="1"/>
</dbReference>
<sequence length="145" mass="15687">MDALAIRPIPPEATHALRHRVLWPSVPLDAQGQAFDAPPSVHLGAFADDILVGVLTLVAVEGKVQLRKFAVAPEWQGYGVGGAMLDAAIAYSQKQVVLDARREQVRFYQKRGFTVLSPEVFVKRGPGDAGPPVEYVRMGNTTPDA</sequence>
<dbReference type="Gene3D" id="3.40.630.30">
    <property type="match status" value="1"/>
</dbReference>
<evidence type="ECO:0000313" key="2">
    <source>
        <dbReference type="EMBL" id="BEI89510.1"/>
    </source>
</evidence>
<keyword evidence="3" id="KW-1185">Reference proteome</keyword>
<proteinExistence type="predicted"/>
<dbReference type="KEGG" id="ccac:CcaHIS019_0208720"/>
<dbReference type="Pfam" id="PF13673">
    <property type="entry name" value="Acetyltransf_10"/>
    <property type="match status" value="1"/>
</dbReference>
<dbReference type="InterPro" id="IPR016181">
    <property type="entry name" value="Acyl_CoA_acyltransferase"/>
</dbReference>
<protein>
    <recommendedName>
        <fullName evidence="1">N-acetyltransferase domain-containing protein</fullName>
    </recommendedName>
</protein>
<name>A0AA48L1E7_9TREE</name>
<dbReference type="GO" id="GO:0016747">
    <property type="term" value="F:acyltransferase activity, transferring groups other than amino-acyl groups"/>
    <property type="evidence" value="ECO:0007669"/>
    <property type="project" value="InterPro"/>
</dbReference>
<feature type="domain" description="N-acetyltransferase" evidence="1">
    <location>
        <begin position="4"/>
        <end position="143"/>
    </location>
</feature>